<dbReference type="CDD" id="cd06550">
    <property type="entry name" value="TM_ABC_iron-siderophores_like"/>
    <property type="match status" value="1"/>
</dbReference>
<keyword evidence="7 8" id="KW-0472">Membrane</keyword>
<proteinExistence type="inferred from homology"/>
<dbReference type="Gene3D" id="1.10.3470.10">
    <property type="entry name" value="ABC transporter involved in vitamin B12 uptake, BtuC"/>
    <property type="match status" value="1"/>
</dbReference>
<dbReference type="EMBL" id="CP028103">
    <property type="protein sequence ID" value="AVQ30907.1"/>
    <property type="molecule type" value="Genomic_DNA"/>
</dbReference>
<evidence type="ECO:0000256" key="6">
    <source>
        <dbReference type="ARBA" id="ARBA00022989"/>
    </source>
</evidence>
<gene>
    <name evidence="9" type="ORF">C4N18_06660</name>
</gene>
<organism evidence="9 10">
    <name type="scientific">Fusobacterium varium ATCC 27725</name>
    <dbReference type="NCBI Taxonomy" id="469618"/>
    <lineage>
        <taxon>Bacteria</taxon>
        <taxon>Fusobacteriati</taxon>
        <taxon>Fusobacteriota</taxon>
        <taxon>Fusobacteriia</taxon>
        <taxon>Fusobacteriales</taxon>
        <taxon>Fusobacteriaceae</taxon>
        <taxon>Fusobacterium</taxon>
    </lineage>
</organism>
<evidence type="ECO:0000256" key="4">
    <source>
        <dbReference type="ARBA" id="ARBA00022475"/>
    </source>
</evidence>
<evidence type="ECO:0000313" key="10">
    <source>
        <dbReference type="Proteomes" id="UP000241238"/>
    </source>
</evidence>
<evidence type="ECO:0000256" key="5">
    <source>
        <dbReference type="ARBA" id="ARBA00022692"/>
    </source>
</evidence>
<keyword evidence="10" id="KW-1185">Reference proteome</keyword>
<feature type="transmembrane region" description="Helical" evidence="8">
    <location>
        <begin position="203"/>
        <end position="222"/>
    </location>
</feature>
<name>A0ABN5JFT3_FUSVA</name>
<comment type="similarity">
    <text evidence="2">Belongs to the binding-protein-dependent transport system permease family. FecCD subfamily.</text>
</comment>
<dbReference type="PANTHER" id="PTHR30472">
    <property type="entry name" value="FERRIC ENTEROBACTIN TRANSPORT SYSTEM PERMEASE PROTEIN"/>
    <property type="match status" value="1"/>
</dbReference>
<evidence type="ECO:0000256" key="2">
    <source>
        <dbReference type="ARBA" id="ARBA00007935"/>
    </source>
</evidence>
<feature type="transmembrane region" description="Helical" evidence="8">
    <location>
        <begin position="242"/>
        <end position="275"/>
    </location>
</feature>
<evidence type="ECO:0000256" key="7">
    <source>
        <dbReference type="ARBA" id="ARBA00023136"/>
    </source>
</evidence>
<reference evidence="10" key="1">
    <citation type="journal article" date="2018" name="MSphere">
        <title>Fusobacterium Genomics Using MinION and Illumina Sequencing Enables Genome Completion and Correction.</title>
        <authorList>
            <person name="Todd S.M."/>
            <person name="Settlage R.E."/>
            <person name="Lahmers K.K."/>
            <person name="Slade D.J."/>
        </authorList>
    </citation>
    <scope>NUCLEOTIDE SEQUENCE [LARGE SCALE GENOMIC DNA]</scope>
    <source>
        <strain evidence="10">ATCC 27725</strain>
    </source>
</reference>
<dbReference type="SUPFAM" id="SSF81345">
    <property type="entry name" value="ABC transporter involved in vitamin B12 uptake, BtuC"/>
    <property type="match status" value="1"/>
</dbReference>
<dbReference type="InterPro" id="IPR000522">
    <property type="entry name" value="ABC_transptr_permease_BtuC"/>
</dbReference>
<dbReference type="GeneID" id="77467670"/>
<feature type="transmembrane region" description="Helical" evidence="8">
    <location>
        <begin position="156"/>
        <end position="176"/>
    </location>
</feature>
<sequence length="344" mass="37606">MNKKNRILILALLSLIICILCIGFGSVKIPSSHVFKIIVNKIIRNEYFSIEWKKTIENIIWNIRVPRVILAFITGASLSLVGIVMQTITKNNLAEPYILGISSGASAGAVSVIILSNSYAFLRLITIEQGAFIGALLSISAVFLISSKQIFNGSSLILTGVGVSAFFSACTTVIIYSSKNNSQLVTAMFWMTGSLSSASWDELFYPTLFLLVILIIIIIYSYELDILLMGDSSAKALGINTAWIKLFLIVISTLLVSVIVSLTGIIGFIGLVIPHISRKIIGYKHKALAIFSVFAGGLFLVLSDTFARTYFSPEEMPIGVITAFCGTPLFLWIIRKNYSYGGKE</sequence>
<feature type="transmembrane region" description="Helical" evidence="8">
    <location>
        <begin position="68"/>
        <end position="85"/>
    </location>
</feature>
<keyword evidence="6 8" id="KW-1133">Transmembrane helix</keyword>
<feature type="transmembrane region" description="Helical" evidence="8">
    <location>
        <begin position="287"/>
        <end position="310"/>
    </location>
</feature>
<dbReference type="Pfam" id="PF01032">
    <property type="entry name" value="FecCD"/>
    <property type="match status" value="1"/>
</dbReference>
<evidence type="ECO:0000256" key="3">
    <source>
        <dbReference type="ARBA" id="ARBA00022448"/>
    </source>
</evidence>
<feature type="transmembrane region" description="Helical" evidence="8">
    <location>
        <begin position="97"/>
        <end position="115"/>
    </location>
</feature>
<comment type="subcellular location">
    <subcellularLocation>
        <location evidence="1">Cell membrane</location>
        <topology evidence="1">Multi-pass membrane protein</topology>
    </subcellularLocation>
</comment>
<dbReference type="InterPro" id="IPR037294">
    <property type="entry name" value="ABC_BtuC-like"/>
</dbReference>
<accession>A0ABN5JFT3</accession>
<dbReference type="RefSeq" id="WP_005949891.1">
    <property type="nucleotide sequence ID" value="NZ_CP028103.1"/>
</dbReference>
<feature type="transmembrane region" description="Helical" evidence="8">
    <location>
        <begin position="121"/>
        <end position="144"/>
    </location>
</feature>
<keyword evidence="5 8" id="KW-0812">Transmembrane</keyword>
<evidence type="ECO:0000313" key="9">
    <source>
        <dbReference type="EMBL" id="AVQ30907.1"/>
    </source>
</evidence>
<keyword evidence="4" id="KW-1003">Cell membrane</keyword>
<feature type="transmembrane region" description="Helical" evidence="8">
    <location>
        <begin position="316"/>
        <end position="334"/>
    </location>
</feature>
<dbReference type="Proteomes" id="UP000241238">
    <property type="component" value="Chromosome"/>
</dbReference>
<dbReference type="PANTHER" id="PTHR30472:SF18">
    <property type="entry name" value="IRON(III) DICITRATE ABC TRANSPORTER,PERMEASE PROTEIN"/>
    <property type="match status" value="1"/>
</dbReference>
<feature type="transmembrane region" description="Helical" evidence="8">
    <location>
        <begin position="7"/>
        <end position="27"/>
    </location>
</feature>
<evidence type="ECO:0000256" key="1">
    <source>
        <dbReference type="ARBA" id="ARBA00004651"/>
    </source>
</evidence>
<evidence type="ECO:0000256" key="8">
    <source>
        <dbReference type="SAM" id="Phobius"/>
    </source>
</evidence>
<protein>
    <submittedName>
        <fullName evidence="9">Iron ABC transporter permease</fullName>
    </submittedName>
</protein>
<keyword evidence="3" id="KW-0813">Transport</keyword>